<evidence type="ECO:0000313" key="3">
    <source>
        <dbReference type="EMBL" id="TVU02684.1"/>
    </source>
</evidence>
<reference evidence="3 4" key="1">
    <citation type="journal article" date="2019" name="Sci. Rep.">
        <title>A high-quality genome of Eragrostis curvula grass provides insights into Poaceae evolution and supports new strategies to enhance forage quality.</title>
        <authorList>
            <person name="Carballo J."/>
            <person name="Santos B.A.C.M."/>
            <person name="Zappacosta D."/>
            <person name="Garbus I."/>
            <person name="Selva J.P."/>
            <person name="Gallo C.A."/>
            <person name="Diaz A."/>
            <person name="Albertini E."/>
            <person name="Caccamo M."/>
            <person name="Echenique V."/>
        </authorList>
    </citation>
    <scope>NUCLEOTIDE SEQUENCE [LARGE SCALE GENOMIC DNA]</scope>
    <source>
        <strain evidence="4">cv. Victoria</strain>
        <tissue evidence="3">Leaf</tissue>
    </source>
</reference>
<dbReference type="InterPro" id="IPR052259">
    <property type="entry name" value="Nucleoredoxin-like"/>
</dbReference>
<name>A0A5J9SUS6_9POAL</name>
<dbReference type="Proteomes" id="UP000324897">
    <property type="component" value="Unassembled WGS sequence"/>
</dbReference>
<keyword evidence="4" id="KW-1185">Reference proteome</keyword>
<dbReference type="AlphaFoldDB" id="A0A5J9SUS6"/>
<dbReference type="Gramene" id="TVU02684">
    <property type="protein sequence ID" value="TVU02684"/>
    <property type="gene ID" value="EJB05_51807"/>
</dbReference>
<comment type="caution">
    <text evidence="3">The sequence shown here is derived from an EMBL/GenBank/DDBJ whole genome shotgun (WGS) entry which is preliminary data.</text>
</comment>
<dbReference type="PANTHER" id="PTHR13871:SF96">
    <property type="entry name" value="THIOREDOXIN DOMAIN-CONTAINING PROTEIN"/>
    <property type="match status" value="1"/>
</dbReference>
<dbReference type="PANTHER" id="PTHR13871">
    <property type="entry name" value="THIOREDOXIN"/>
    <property type="match status" value="1"/>
</dbReference>
<accession>A0A5J9SUS6</accession>
<dbReference type="GO" id="GO:0016491">
    <property type="term" value="F:oxidoreductase activity"/>
    <property type="evidence" value="ECO:0007669"/>
    <property type="project" value="UniProtKB-KW"/>
</dbReference>
<proteinExistence type="predicted"/>
<sequence>MKIGPYMYRHPGQEINYDDFFPSMLWPALPLECQRKELLMKTFRIQGIPSLVAIGPDGKTLTKHVKTQLVIYGGVKACPFTDDRLEELENKMDEMAKWWPKKLKHELCRPVLLTAVTYCT</sequence>
<dbReference type="EMBL" id="RWGY01000291">
    <property type="protein sequence ID" value="TVU02684.1"/>
    <property type="molecule type" value="Genomic_DNA"/>
</dbReference>
<organism evidence="3 4">
    <name type="scientific">Eragrostis curvula</name>
    <name type="common">weeping love grass</name>
    <dbReference type="NCBI Taxonomy" id="38414"/>
    <lineage>
        <taxon>Eukaryota</taxon>
        <taxon>Viridiplantae</taxon>
        <taxon>Streptophyta</taxon>
        <taxon>Embryophyta</taxon>
        <taxon>Tracheophyta</taxon>
        <taxon>Spermatophyta</taxon>
        <taxon>Magnoliopsida</taxon>
        <taxon>Liliopsida</taxon>
        <taxon>Poales</taxon>
        <taxon>Poaceae</taxon>
        <taxon>PACMAD clade</taxon>
        <taxon>Chloridoideae</taxon>
        <taxon>Eragrostideae</taxon>
        <taxon>Eragrostidinae</taxon>
        <taxon>Eragrostis</taxon>
    </lineage>
</organism>
<dbReference type="OrthoDB" id="1692119at2759"/>
<protein>
    <recommendedName>
        <fullName evidence="5">Thioredoxin-like fold domain-containing protein</fullName>
    </recommendedName>
</protein>
<gene>
    <name evidence="3" type="ORF">EJB05_51807</name>
</gene>
<evidence type="ECO:0000313" key="4">
    <source>
        <dbReference type="Proteomes" id="UP000324897"/>
    </source>
</evidence>
<evidence type="ECO:0000256" key="2">
    <source>
        <dbReference type="ARBA" id="ARBA00023027"/>
    </source>
</evidence>
<evidence type="ECO:0008006" key="5">
    <source>
        <dbReference type="Google" id="ProtNLM"/>
    </source>
</evidence>
<feature type="non-terminal residue" evidence="3">
    <location>
        <position position="1"/>
    </location>
</feature>
<dbReference type="Gene3D" id="3.40.30.10">
    <property type="entry name" value="Glutaredoxin"/>
    <property type="match status" value="1"/>
</dbReference>
<evidence type="ECO:0000256" key="1">
    <source>
        <dbReference type="ARBA" id="ARBA00023002"/>
    </source>
</evidence>
<keyword evidence="2" id="KW-0520">NAD</keyword>
<keyword evidence="1" id="KW-0560">Oxidoreductase</keyword>